<dbReference type="InterPro" id="IPR029044">
    <property type="entry name" value="Nucleotide-diphossugar_trans"/>
</dbReference>
<reference evidence="2" key="1">
    <citation type="submission" date="2020-11" db="EMBL/GenBank/DDBJ databases">
        <title>Whole-genome analyses of Nonomuraea sp. K274.</title>
        <authorList>
            <person name="Veyisoglu A."/>
        </authorList>
    </citation>
    <scope>NUCLEOTIDE SEQUENCE</scope>
    <source>
        <strain evidence="2">K274</strain>
    </source>
</reference>
<dbReference type="RefSeq" id="WP_195895869.1">
    <property type="nucleotide sequence ID" value="NZ_JADOGI010000035.1"/>
</dbReference>
<proteinExistence type="predicted"/>
<sequence length="274" mass="29619">MPLSRQGDERTSRPPLLEIVVPAFNEEGRLPRGLMQLCAKLARMPFPTAVIVVDNNSTDRTAEVVKTWPPGPVPVRLVQCAISGKGAAVRAGLLGTTAPFAGFCDADMATDLSAVDTALRLLLSGEPVVIGSRAHEDSVVENRHSRVRELGAYGFRALAGVLVPGVSDTQCGFKFFDGVLVREAAAALRTPGFAFDVELLARCAGQGSRVREIPVRWRDMPGSRFSPARHTFGIVLELGRIWLRLRVQPRTAVRPAWEPPLDPVGTPLDPVGYP</sequence>
<evidence type="ECO:0000259" key="1">
    <source>
        <dbReference type="Pfam" id="PF00535"/>
    </source>
</evidence>
<dbReference type="SUPFAM" id="SSF53448">
    <property type="entry name" value="Nucleotide-diphospho-sugar transferases"/>
    <property type="match status" value="1"/>
</dbReference>
<dbReference type="Pfam" id="PF00535">
    <property type="entry name" value="Glycos_transf_2"/>
    <property type="match status" value="1"/>
</dbReference>
<gene>
    <name evidence="2" type="ORF">ITP53_14350</name>
</gene>
<keyword evidence="3" id="KW-1185">Reference proteome</keyword>
<name>A0A931AB73_9ACTN</name>
<accession>A0A931AB73</accession>
<dbReference type="EMBL" id="JADOGI010000035">
    <property type="protein sequence ID" value="MBF8186899.1"/>
    <property type="molecule type" value="Genomic_DNA"/>
</dbReference>
<dbReference type="PANTHER" id="PTHR10859">
    <property type="entry name" value="GLYCOSYL TRANSFERASE"/>
    <property type="match status" value="1"/>
</dbReference>
<dbReference type="AlphaFoldDB" id="A0A931AB73"/>
<comment type="caution">
    <text evidence="2">The sequence shown here is derived from an EMBL/GenBank/DDBJ whole genome shotgun (WGS) entry which is preliminary data.</text>
</comment>
<dbReference type="GO" id="GO:0006487">
    <property type="term" value="P:protein N-linked glycosylation"/>
    <property type="evidence" value="ECO:0007669"/>
    <property type="project" value="TreeGrafter"/>
</dbReference>
<dbReference type="InterPro" id="IPR001173">
    <property type="entry name" value="Glyco_trans_2-like"/>
</dbReference>
<evidence type="ECO:0000313" key="3">
    <source>
        <dbReference type="Proteomes" id="UP000605361"/>
    </source>
</evidence>
<evidence type="ECO:0000313" key="2">
    <source>
        <dbReference type="EMBL" id="MBF8186899.1"/>
    </source>
</evidence>
<dbReference type="PANTHER" id="PTHR10859:SF91">
    <property type="entry name" value="DOLICHYL-PHOSPHATE BETA-GLUCOSYLTRANSFERASE"/>
    <property type="match status" value="1"/>
</dbReference>
<feature type="domain" description="Glycosyltransferase 2-like" evidence="1">
    <location>
        <begin position="19"/>
        <end position="159"/>
    </location>
</feature>
<organism evidence="2 3">
    <name type="scientific">Nonomuraea cypriaca</name>
    <dbReference type="NCBI Taxonomy" id="1187855"/>
    <lineage>
        <taxon>Bacteria</taxon>
        <taxon>Bacillati</taxon>
        <taxon>Actinomycetota</taxon>
        <taxon>Actinomycetes</taxon>
        <taxon>Streptosporangiales</taxon>
        <taxon>Streptosporangiaceae</taxon>
        <taxon>Nonomuraea</taxon>
    </lineage>
</organism>
<dbReference type="Gene3D" id="3.90.550.10">
    <property type="entry name" value="Spore Coat Polysaccharide Biosynthesis Protein SpsA, Chain A"/>
    <property type="match status" value="1"/>
</dbReference>
<protein>
    <submittedName>
        <fullName evidence="2">Glycosyltransferase</fullName>
    </submittedName>
</protein>
<dbReference type="Proteomes" id="UP000605361">
    <property type="component" value="Unassembled WGS sequence"/>
</dbReference>